<sequence>MEGREKRPKFGTGVAAACHGKIIITTLPLNVGKRGFTRARVLFDVMLQSQCRTPGNKHRDAAEEDGRDRREESRAHELKRRRKAEKFPVPELMKRVTEGRENQGTTVSRGEEWEGGRKTFDFPRDLKRSSYHCSACDVEDGRRRDCVCTDQHLVLLLFHRLLLPHLLLLLPANPYSEMR</sequence>
<keyword evidence="3" id="KW-1185">Reference proteome</keyword>
<dbReference type="AlphaFoldDB" id="A0AAV7E4T5"/>
<evidence type="ECO:0000313" key="3">
    <source>
        <dbReference type="Proteomes" id="UP000825729"/>
    </source>
</evidence>
<protein>
    <submittedName>
        <fullName evidence="2">Uncharacterized protein</fullName>
    </submittedName>
</protein>
<comment type="caution">
    <text evidence="2">The sequence shown here is derived from an EMBL/GenBank/DDBJ whole genome shotgun (WGS) entry which is preliminary data.</text>
</comment>
<feature type="compositionally biased region" description="Basic and acidic residues" evidence="1">
    <location>
        <begin position="57"/>
        <end position="76"/>
    </location>
</feature>
<evidence type="ECO:0000256" key="1">
    <source>
        <dbReference type="SAM" id="MobiDB-lite"/>
    </source>
</evidence>
<dbReference type="EMBL" id="JAINDJ010000006">
    <property type="protein sequence ID" value="KAG9443406.1"/>
    <property type="molecule type" value="Genomic_DNA"/>
</dbReference>
<feature type="region of interest" description="Disordered" evidence="1">
    <location>
        <begin position="52"/>
        <end position="91"/>
    </location>
</feature>
<dbReference type="Proteomes" id="UP000825729">
    <property type="component" value="Unassembled WGS sequence"/>
</dbReference>
<organism evidence="2 3">
    <name type="scientific">Aristolochia fimbriata</name>
    <name type="common">White veined hardy Dutchman's pipe vine</name>
    <dbReference type="NCBI Taxonomy" id="158543"/>
    <lineage>
        <taxon>Eukaryota</taxon>
        <taxon>Viridiplantae</taxon>
        <taxon>Streptophyta</taxon>
        <taxon>Embryophyta</taxon>
        <taxon>Tracheophyta</taxon>
        <taxon>Spermatophyta</taxon>
        <taxon>Magnoliopsida</taxon>
        <taxon>Magnoliidae</taxon>
        <taxon>Piperales</taxon>
        <taxon>Aristolochiaceae</taxon>
        <taxon>Aristolochia</taxon>
    </lineage>
</organism>
<proteinExistence type="predicted"/>
<gene>
    <name evidence="2" type="ORF">H6P81_014746</name>
</gene>
<reference evidence="2 3" key="1">
    <citation type="submission" date="2021-07" db="EMBL/GenBank/DDBJ databases">
        <title>The Aristolochia fimbriata genome: insights into angiosperm evolution, floral development and chemical biosynthesis.</title>
        <authorList>
            <person name="Jiao Y."/>
        </authorList>
    </citation>
    <scope>NUCLEOTIDE SEQUENCE [LARGE SCALE GENOMIC DNA]</scope>
    <source>
        <strain evidence="2">IBCAS-2021</strain>
        <tissue evidence="2">Leaf</tissue>
    </source>
</reference>
<accession>A0AAV7E4T5</accession>
<evidence type="ECO:0000313" key="2">
    <source>
        <dbReference type="EMBL" id="KAG9443406.1"/>
    </source>
</evidence>
<name>A0AAV7E4T5_ARIFI</name>